<organism evidence="6 7">
    <name type="scientific">Sphingomonas melonis</name>
    <dbReference type="NCBI Taxonomy" id="152682"/>
    <lineage>
        <taxon>Bacteria</taxon>
        <taxon>Pseudomonadati</taxon>
        <taxon>Pseudomonadota</taxon>
        <taxon>Alphaproteobacteria</taxon>
        <taxon>Sphingomonadales</taxon>
        <taxon>Sphingomonadaceae</taxon>
        <taxon>Sphingomonas</taxon>
    </lineage>
</organism>
<evidence type="ECO:0000256" key="4">
    <source>
        <dbReference type="RuleBase" id="RU003476"/>
    </source>
</evidence>
<dbReference type="EMBL" id="JACCBY010000005">
    <property type="protein sequence ID" value="NYD91529.1"/>
    <property type="molecule type" value="Genomic_DNA"/>
</dbReference>
<accession>A0A7Y9FQF7</accession>
<dbReference type="PANTHER" id="PTHR43046">
    <property type="entry name" value="GDP-MANNOSE MANNOSYL HYDROLASE"/>
    <property type="match status" value="1"/>
</dbReference>
<dbReference type="SUPFAM" id="SSF55811">
    <property type="entry name" value="Nudix"/>
    <property type="match status" value="1"/>
</dbReference>
<dbReference type="InterPro" id="IPR020476">
    <property type="entry name" value="Nudix_hydrolase"/>
</dbReference>
<comment type="similarity">
    <text evidence="4">Belongs to the Nudix hydrolase family.</text>
</comment>
<keyword evidence="3" id="KW-0460">Magnesium</keyword>
<dbReference type="GO" id="GO:0016787">
    <property type="term" value="F:hydrolase activity"/>
    <property type="evidence" value="ECO:0007669"/>
    <property type="project" value="UniProtKB-KW"/>
</dbReference>
<dbReference type="PROSITE" id="PS51462">
    <property type="entry name" value="NUDIX"/>
    <property type="match status" value="1"/>
</dbReference>
<evidence type="ECO:0000313" key="6">
    <source>
        <dbReference type="EMBL" id="NYD91529.1"/>
    </source>
</evidence>
<dbReference type="InterPro" id="IPR020084">
    <property type="entry name" value="NUDIX_hydrolase_CS"/>
</dbReference>
<keyword evidence="7" id="KW-1185">Reference proteome</keyword>
<reference evidence="6 7" key="1">
    <citation type="submission" date="2020-08" db="EMBL/GenBank/DDBJ databases">
        <title>The Agave Microbiome: Exploring the role of microbial communities in plant adaptations to desert environments.</title>
        <authorList>
            <person name="Partida-Martinez L.P."/>
        </authorList>
    </citation>
    <scope>NUCLEOTIDE SEQUENCE [LARGE SCALE GENOMIC DNA]</scope>
    <source>
        <strain evidence="6 7">AS2.3</strain>
    </source>
</reference>
<comment type="caution">
    <text evidence="6">The sequence shown here is derived from an EMBL/GenBank/DDBJ whole genome shotgun (WGS) entry which is preliminary data.</text>
</comment>
<evidence type="ECO:0000256" key="2">
    <source>
        <dbReference type="ARBA" id="ARBA00022801"/>
    </source>
</evidence>
<keyword evidence="2 4" id="KW-0378">Hydrolase</keyword>
<dbReference type="Gene3D" id="3.90.79.10">
    <property type="entry name" value="Nucleoside Triphosphate Pyrophosphohydrolase"/>
    <property type="match status" value="1"/>
</dbReference>
<dbReference type="InterPro" id="IPR000086">
    <property type="entry name" value="NUDIX_hydrolase_dom"/>
</dbReference>
<evidence type="ECO:0000256" key="1">
    <source>
        <dbReference type="ARBA" id="ARBA00001946"/>
    </source>
</evidence>
<dbReference type="PANTHER" id="PTHR43046:SF12">
    <property type="entry name" value="GDP-MANNOSE MANNOSYL HYDROLASE"/>
    <property type="match status" value="1"/>
</dbReference>
<dbReference type="AlphaFoldDB" id="A0A7Y9FQF7"/>
<evidence type="ECO:0000259" key="5">
    <source>
        <dbReference type="PROSITE" id="PS51462"/>
    </source>
</evidence>
<evidence type="ECO:0000256" key="3">
    <source>
        <dbReference type="ARBA" id="ARBA00022842"/>
    </source>
</evidence>
<dbReference type="CDD" id="cd04685">
    <property type="entry name" value="NUDIX_Hydrolase"/>
    <property type="match status" value="1"/>
</dbReference>
<dbReference type="Pfam" id="PF00293">
    <property type="entry name" value="NUDIX"/>
    <property type="match status" value="1"/>
</dbReference>
<sequence length="149" mass="17074">MARIPRPAARILLVDSEGRVLLMRFTPDDRPPLWCTPGGAVDPGETYAQAARRELWEEVGLDMDCGPEVAQRTCEFLTFERVEVIADERYFRVDIDHHEVRAGALTELEQRVLAGSRWFARHELADWPETIYPADLEQLLSETEPARAR</sequence>
<dbReference type="PRINTS" id="PR00502">
    <property type="entry name" value="NUDIXFAMILY"/>
</dbReference>
<dbReference type="InterPro" id="IPR015797">
    <property type="entry name" value="NUDIX_hydrolase-like_dom_sf"/>
</dbReference>
<protein>
    <submittedName>
        <fullName evidence="6">8-oxo-dGTP pyrophosphatase MutT (NUDIX family)</fullName>
    </submittedName>
</protein>
<dbReference type="RefSeq" id="WP_179509939.1">
    <property type="nucleotide sequence ID" value="NZ_JACCBY010000005.1"/>
</dbReference>
<comment type="cofactor">
    <cofactor evidence="1">
        <name>Mg(2+)</name>
        <dbReference type="ChEBI" id="CHEBI:18420"/>
    </cofactor>
</comment>
<proteinExistence type="inferred from homology"/>
<evidence type="ECO:0000313" key="7">
    <source>
        <dbReference type="Proteomes" id="UP000517753"/>
    </source>
</evidence>
<name>A0A7Y9FQF7_9SPHN</name>
<dbReference type="PROSITE" id="PS00893">
    <property type="entry name" value="NUDIX_BOX"/>
    <property type="match status" value="1"/>
</dbReference>
<feature type="domain" description="Nudix hydrolase" evidence="5">
    <location>
        <begin position="4"/>
        <end position="141"/>
    </location>
</feature>
<dbReference type="Proteomes" id="UP000517753">
    <property type="component" value="Unassembled WGS sequence"/>
</dbReference>
<gene>
    <name evidence="6" type="ORF">HD841_003337</name>
</gene>